<evidence type="ECO:0008006" key="3">
    <source>
        <dbReference type="Google" id="ProtNLM"/>
    </source>
</evidence>
<dbReference type="EMBL" id="MCGQ01000130">
    <property type="protein sequence ID" value="OXY85384.1"/>
    <property type="molecule type" value="Genomic_DNA"/>
</dbReference>
<dbReference type="SUPFAM" id="SSF50939">
    <property type="entry name" value="Sialidases"/>
    <property type="match status" value="1"/>
</dbReference>
<dbReference type="Gene3D" id="2.120.10.10">
    <property type="match status" value="1"/>
</dbReference>
<dbReference type="CDD" id="cd15482">
    <property type="entry name" value="Sialidase_non-viral"/>
    <property type="match status" value="1"/>
</dbReference>
<organism evidence="1 2">
    <name type="scientific">Streptomyces diastatochromogenes</name>
    <dbReference type="NCBI Taxonomy" id="42236"/>
    <lineage>
        <taxon>Bacteria</taxon>
        <taxon>Bacillati</taxon>
        <taxon>Actinomycetota</taxon>
        <taxon>Actinomycetes</taxon>
        <taxon>Kitasatosporales</taxon>
        <taxon>Streptomycetaceae</taxon>
        <taxon>Streptomyces</taxon>
    </lineage>
</organism>
<sequence>MAAADVDTKGNANPAGAAVATKVSVGSPPNLTPQNHQNEPAVAIDAHRPDVLVAGSIDYLDAAACPRNLATNTGQCENLDVPTGNGFAGVYFSFDRGRTWTQPTYTGWTARDCTAPDPCEGHVGPIGTLPWWYETGIYSSGDPAVAIGPRPVNGHFSWANGSRVYYANLAEKFKNRTILKSGAGVGVSRLDNPTPSRVRQKSSWMRPVILERNDPTSFRDKDQIWADNAASSRYFGHTYTCFNDYLIGEDESQAQVPLIVATSADGGDHWTEKVVARGMDPSFGHQGYIGCTVRTDSHGAVYLFAESYQQHDLSNLPTRGEHVVFTSFDGGKHWTKPHRLFSFTDECYFIDPLSGRCVMDGYTGARTENAAAPEVDIANGAPTGAGATNLIIDAWSDGSAGLNHEQVRASWSSDRGSHWHTPVAVGRPGDRPLYAAPALSPTGDRAYIAYAAVISPWRGSDVNSPRPYHGVFLSAPIAVNHHNYGRDDGPGRWTTVYNGPVADLRAGYPGHRLREERIGDYVYAAASRTYGVGVWIDMGNAAVCRPIQDWRGKSLAAGESVFPAPWPLADCPATFGNTNVWAATTG</sequence>
<dbReference type="Proteomes" id="UP000215483">
    <property type="component" value="Unassembled WGS sequence"/>
</dbReference>
<keyword evidence="2" id="KW-1185">Reference proteome</keyword>
<comment type="caution">
    <text evidence="1">The sequence shown here is derived from an EMBL/GenBank/DDBJ whole genome shotgun (WGS) entry which is preliminary data.</text>
</comment>
<proteinExistence type="predicted"/>
<evidence type="ECO:0000313" key="2">
    <source>
        <dbReference type="Proteomes" id="UP000215483"/>
    </source>
</evidence>
<dbReference type="AlphaFoldDB" id="A0A233RPR0"/>
<evidence type="ECO:0000313" key="1">
    <source>
        <dbReference type="EMBL" id="OXY85384.1"/>
    </source>
</evidence>
<name>A0A233RPR0_STRDA</name>
<reference evidence="1 2" key="1">
    <citation type="submission" date="2016-07" db="EMBL/GenBank/DDBJ databases">
        <title>Draft genome of Streptomyces diastatochromogenes.</title>
        <authorList>
            <person name="Podduturi R."/>
            <person name="Lukassen M.B."/>
            <person name="Clausen N."/>
            <person name="Nielsen J.L."/>
            <person name="Jorgensen N.O."/>
        </authorList>
    </citation>
    <scope>NUCLEOTIDE SEQUENCE [LARGE SCALE GENOMIC DNA]</scope>
    <source>
        <strain evidence="1 2">DSM 40608</strain>
    </source>
</reference>
<accession>A0A233RPR0</accession>
<dbReference type="InterPro" id="IPR036278">
    <property type="entry name" value="Sialidase_sf"/>
</dbReference>
<gene>
    <name evidence="1" type="ORF">BEK98_45815</name>
</gene>
<protein>
    <recommendedName>
        <fullName evidence="3">Exo-alpha-sialidase</fullName>
    </recommendedName>
</protein>